<name>A0ABX5H4G5_PHOAN</name>
<dbReference type="InterPro" id="IPR058163">
    <property type="entry name" value="LysR-type_TF_proteobact-type"/>
</dbReference>
<dbReference type="SUPFAM" id="SSF46785">
    <property type="entry name" value="Winged helix' DNA-binding domain"/>
    <property type="match status" value="1"/>
</dbReference>
<evidence type="ECO:0000256" key="1">
    <source>
        <dbReference type="ARBA" id="ARBA00009437"/>
    </source>
</evidence>
<dbReference type="InterPro" id="IPR036388">
    <property type="entry name" value="WH-like_DNA-bd_sf"/>
</dbReference>
<dbReference type="Pfam" id="PF03466">
    <property type="entry name" value="LysR_substrate"/>
    <property type="match status" value="1"/>
</dbReference>
<dbReference type="Proteomes" id="UP000240989">
    <property type="component" value="Unassembled WGS sequence"/>
</dbReference>
<feature type="domain" description="HTH lysR-type" evidence="5">
    <location>
        <begin position="12"/>
        <end position="62"/>
    </location>
</feature>
<comment type="caution">
    <text evidence="6">The sequence shown here is derived from an EMBL/GenBank/DDBJ whole genome shotgun (WGS) entry which is preliminary data.</text>
</comment>
<dbReference type="PANTHER" id="PTHR30537">
    <property type="entry name" value="HTH-TYPE TRANSCRIPTIONAL REGULATOR"/>
    <property type="match status" value="1"/>
</dbReference>
<gene>
    <name evidence="6" type="ORF">C0W27_11230</name>
</gene>
<accession>A0ABX5H4G5</accession>
<dbReference type="Gene3D" id="3.40.190.290">
    <property type="match status" value="1"/>
</dbReference>
<dbReference type="InterPro" id="IPR036390">
    <property type="entry name" value="WH_DNA-bd_sf"/>
</dbReference>
<dbReference type="InterPro" id="IPR000847">
    <property type="entry name" value="LysR_HTH_N"/>
</dbReference>
<dbReference type="InterPro" id="IPR005119">
    <property type="entry name" value="LysR_subst-bd"/>
</dbReference>
<comment type="similarity">
    <text evidence="1">Belongs to the LysR transcriptional regulatory family.</text>
</comment>
<dbReference type="PROSITE" id="PS50931">
    <property type="entry name" value="HTH_LYSR"/>
    <property type="match status" value="1"/>
</dbReference>
<proteinExistence type="inferred from homology"/>
<organism evidence="6 7">
    <name type="scientific">Photobacterium angustum</name>
    <dbReference type="NCBI Taxonomy" id="661"/>
    <lineage>
        <taxon>Bacteria</taxon>
        <taxon>Pseudomonadati</taxon>
        <taxon>Pseudomonadota</taxon>
        <taxon>Gammaproteobacteria</taxon>
        <taxon>Vibrionales</taxon>
        <taxon>Vibrionaceae</taxon>
        <taxon>Photobacterium</taxon>
    </lineage>
</organism>
<dbReference type="EMBL" id="PYOU01000007">
    <property type="protein sequence ID" value="PSX10589.1"/>
    <property type="molecule type" value="Genomic_DNA"/>
</dbReference>
<dbReference type="Gene3D" id="1.10.10.10">
    <property type="entry name" value="Winged helix-like DNA-binding domain superfamily/Winged helix DNA-binding domain"/>
    <property type="match status" value="1"/>
</dbReference>
<reference evidence="6 7" key="1">
    <citation type="submission" date="2018-01" db="EMBL/GenBank/DDBJ databases">
        <title>Whole genome sequencing of Histamine producing bacteria.</title>
        <authorList>
            <person name="Butler K."/>
        </authorList>
    </citation>
    <scope>NUCLEOTIDE SEQUENCE [LARGE SCALE GENOMIC DNA]</scope>
    <source>
        <strain evidence="6 7">A6-1</strain>
    </source>
</reference>
<evidence type="ECO:0000256" key="4">
    <source>
        <dbReference type="ARBA" id="ARBA00023163"/>
    </source>
</evidence>
<keyword evidence="3" id="KW-0238">DNA-binding</keyword>
<keyword evidence="2" id="KW-0805">Transcription regulation</keyword>
<dbReference type="RefSeq" id="WP_045151496.1">
    <property type="nucleotide sequence ID" value="NZ_JZSW01000002.1"/>
</dbReference>
<evidence type="ECO:0000256" key="3">
    <source>
        <dbReference type="ARBA" id="ARBA00023125"/>
    </source>
</evidence>
<evidence type="ECO:0000313" key="6">
    <source>
        <dbReference type="EMBL" id="PSX10589.1"/>
    </source>
</evidence>
<keyword evidence="4" id="KW-0804">Transcription</keyword>
<evidence type="ECO:0000313" key="7">
    <source>
        <dbReference type="Proteomes" id="UP000240989"/>
    </source>
</evidence>
<sequence>MANNKLFDGITVFVQVVKCGGFGAAAEVTGHSNSYVSKEITKLESRLGVRLLNRTTRSIALTPEGKTYYQECVQLISDAEQAIANITQSTVEPKGTLKVSCPVWFGKHYLADVFTTYLSRYPEVTLDLDMSDKPIDVIADGYDLVIRATAKLDDSSLICKRIYRSRICTVATKQYLKDHGYPQHPSELSAHSCFCYTNLKKFNMWEYLDKAGNKTLVEVQQRVLSNNTEMSLELVTKGLGIIRVPEFYIETQLQSGDLTLLFDDYIFPEIDVYALYPTRKHVTSKVRFFFEVLDKLLINKNRSLDHDVF</sequence>
<evidence type="ECO:0000259" key="5">
    <source>
        <dbReference type="PROSITE" id="PS50931"/>
    </source>
</evidence>
<keyword evidence="7" id="KW-1185">Reference proteome</keyword>
<protein>
    <submittedName>
        <fullName evidence="6">LysR family transcriptional regulator</fullName>
    </submittedName>
</protein>
<dbReference type="Pfam" id="PF00126">
    <property type="entry name" value="HTH_1"/>
    <property type="match status" value="1"/>
</dbReference>
<dbReference type="CDD" id="cd08422">
    <property type="entry name" value="PBP2_CrgA_like"/>
    <property type="match status" value="1"/>
</dbReference>
<dbReference type="SUPFAM" id="SSF53850">
    <property type="entry name" value="Periplasmic binding protein-like II"/>
    <property type="match status" value="1"/>
</dbReference>
<dbReference type="PANTHER" id="PTHR30537:SF5">
    <property type="entry name" value="HTH-TYPE TRANSCRIPTIONAL ACTIVATOR TTDR-RELATED"/>
    <property type="match status" value="1"/>
</dbReference>
<evidence type="ECO:0000256" key="2">
    <source>
        <dbReference type="ARBA" id="ARBA00023015"/>
    </source>
</evidence>